<sequence>ESKGFAKILTETKSRCFHSMRDSSISSQIVYFLKKLNDCGASSIALLWLELERDRSCSEHESIPSWIPMQNLEGLRVDGSLQKFWAPERIEQVDQQVDQLMESK</sequence>
<accession>A0AA38C4V1</accession>
<dbReference type="EMBL" id="JAHRHJ020003813">
    <property type="protein sequence ID" value="KAH9290013.1"/>
    <property type="molecule type" value="Genomic_DNA"/>
</dbReference>
<proteinExistence type="predicted"/>
<feature type="non-terminal residue" evidence="1">
    <location>
        <position position="104"/>
    </location>
</feature>
<evidence type="ECO:0000313" key="2">
    <source>
        <dbReference type="Proteomes" id="UP000824469"/>
    </source>
</evidence>
<protein>
    <submittedName>
        <fullName evidence="1">Uncharacterized protein</fullName>
    </submittedName>
</protein>
<evidence type="ECO:0000313" key="1">
    <source>
        <dbReference type="EMBL" id="KAH9290013.1"/>
    </source>
</evidence>
<dbReference type="Proteomes" id="UP000824469">
    <property type="component" value="Unassembled WGS sequence"/>
</dbReference>
<dbReference type="AlphaFoldDB" id="A0AA38C4V1"/>
<organism evidence="1 2">
    <name type="scientific">Taxus chinensis</name>
    <name type="common">Chinese yew</name>
    <name type="synonym">Taxus wallichiana var. chinensis</name>
    <dbReference type="NCBI Taxonomy" id="29808"/>
    <lineage>
        <taxon>Eukaryota</taxon>
        <taxon>Viridiplantae</taxon>
        <taxon>Streptophyta</taxon>
        <taxon>Embryophyta</taxon>
        <taxon>Tracheophyta</taxon>
        <taxon>Spermatophyta</taxon>
        <taxon>Pinopsida</taxon>
        <taxon>Pinidae</taxon>
        <taxon>Conifers II</taxon>
        <taxon>Cupressales</taxon>
        <taxon>Taxaceae</taxon>
        <taxon>Taxus</taxon>
    </lineage>
</organism>
<reference evidence="1 2" key="1">
    <citation type="journal article" date="2021" name="Nat. Plants">
        <title>The Taxus genome provides insights into paclitaxel biosynthesis.</title>
        <authorList>
            <person name="Xiong X."/>
            <person name="Gou J."/>
            <person name="Liao Q."/>
            <person name="Li Y."/>
            <person name="Zhou Q."/>
            <person name="Bi G."/>
            <person name="Li C."/>
            <person name="Du R."/>
            <person name="Wang X."/>
            <person name="Sun T."/>
            <person name="Guo L."/>
            <person name="Liang H."/>
            <person name="Lu P."/>
            <person name="Wu Y."/>
            <person name="Zhang Z."/>
            <person name="Ro D.K."/>
            <person name="Shang Y."/>
            <person name="Huang S."/>
            <person name="Yan J."/>
        </authorList>
    </citation>
    <scope>NUCLEOTIDE SEQUENCE [LARGE SCALE GENOMIC DNA]</scope>
    <source>
        <strain evidence="1">Ta-2019</strain>
    </source>
</reference>
<gene>
    <name evidence="1" type="ORF">KI387_034130</name>
</gene>
<comment type="caution">
    <text evidence="1">The sequence shown here is derived from an EMBL/GenBank/DDBJ whole genome shotgun (WGS) entry which is preliminary data.</text>
</comment>
<feature type="non-terminal residue" evidence="1">
    <location>
        <position position="1"/>
    </location>
</feature>
<name>A0AA38C4V1_TAXCH</name>
<keyword evidence="2" id="KW-1185">Reference proteome</keyword>